<keyword evidence="6" id="KW-0547">Nucleotide-binding</keyword>
<organism evidence="13">
    <name type="scientific">Caenorhabditis brenneri</name>
    <name type="common">Nematode worm</name>
    <dbReference type="NCBI Taxonomy" id="135651"/>
    <lineage>
        <taxon>Eukaryota</taxon>
        <taxon>Metazoa</taxon>
        <taxon>Ecdysozoa</taxon>
        <taxon>Nematoda</taxon>
        <taxon>Chromadorea</taxon>
        <taxon>Rhabditida</taxon>
        <taxon>Rhabditina</taxon>
        <taxon>Rhabditomorpha</taxon>
        <taxon>Rhabditoidea</taxon>
        <taxon>Rhabditidae</taxon>
        <taxon>Peloderinae</taxon>
        <taxon>Caenorhabditis</taxon>
    </lineage>
</organism>
<dbReference type="EC" id="2.7.1.107" evidence="2"/>
<dbReference type="SMART" id="SM00109">
    <property type="entry name" value="C1"/>
    <property type="match status" value="1"/>
</dbReference>
<dbReference type="STRING" id="135651.G0PE43"/>
<dbReference type="Gene3D" id="3.30.60.20">
    <property type="match status" value="1"/>
</dbReference>
<dbReference type="OrthoDB" id="242257at2759"/>
<dbReference type="PROSITE" id="PS50081">
    <property type="entry name" value="ZF_DAG_PE_2"/>
    <property type="match status" value="1"/>
</dbReference>
<dbReference type="GO" id="GO:0007165">
    <property type="term" value="P:signal transduction"/>
    <property type="evidence" value="ECO:0007669"/>
    <property type="project" value="InterPro"/>
</dbReference>
<evidence type="ECO:0000259" key="11">
    <source>
        <dbReference type="PROSITE" id="PS50081"/>
    </source>
</evidence>
<dbReference type="GO" id="GO:0005524">
    <property type="term" value="F:ATP binding"/>
    <property type="evidence" value="ECO:0007669"/>
    <property type="project" value="UniProtKB-KW"/>
</dbReference>
<keyword evidence="4" id="KW-0479">Metal-binding</keyword>
<evidence type="ECO:0000256" key="4">
    <source>
        <dbReference type="ARBA" id="ARBA00022723"/>
    </source>
</evidence>
<dbReference type="InterPro" id="IPR037607">
    <property type="entry name" value="DGK"/>
</dbReference>
<evidence type="ECO:0000256" key="5">
    <source>
        <dbReference type="ARBA" id="ARBA00022737"/>
    </source>
</evidence>
<accession>G0PE43</accession>
<evidence type="ECO:0000256" key="3">
    <source>
        <dbReference type="ARBA" id="ARBA00022679"/>
    </source>
</evidence>
<keyword evidence="8" id="KW-0418">Kinase</keyword>
<evidence type="ECO:0000256" key="1">
    <source>
        <dbReference type="ARBA" id="ARBA00009280"/>
    </source>
</evidence>
<evidence type="ECO:0000256" key="8">
    <source>
        <dbReference type="ARBA" id="ARBA00022777"/>
    </source>
</evidence>
<reference evidence="13" key="1">
    <citation type="submission" date="2011-07" db="EMBL/GenBank/DDBJ databases">
        <authorList>
            <consortium name="Caenorhabditis brenneri Sequencing and Analysis Consortium"/>
            <person name="Wilson R.K."/>
        </authorList>
    </citation>
    <scope>NUCLEOTIDE SEQUENCE [LARGE SCALE GENOMIC DNA]</scope>
    <source>
        <strain evidence="13">PB2801</strain>
    </source>
</reference>
<name>G0PE43_CAEBE</name>
<feature type="domain" description="Phorbol-ester/DAG-type" evidence="11">
    <location>
        <begin position="57"/>
        <end position="108"/>
    </location>
</feature>
<dbReference type="GO" id="GO:0004143">
    <property type="term" value="F:ATP-dependent diacylglycerol kinase activity"/>
    <property type="evidence" value="ECO:0007669"/>
    <property type="project" value="UniProtKB-EC"/>
</dbReference>
<evidence type="ECO:0000313" key="13">
    <source>
        <dbReference type="Proteomes" id="UP000008068"/>
    </source>
</evidence>
<dbReference type="eggNOG" id="KOG1170">
    <property type="taxonomic scope" value="Eukaryota"/>
</dbReference>
<proteinExistence type="inferred from homology"/>
<dbReference type="FunFam" id="3.30.60.20:FF:000002">
    <property type="entry name" value="Diacylglycerol kinase"/>
    <property type="match status" value="1"/>
</dbReference>
<evidence type="ECO:0000256" key="10">
    <source>
        <dbReference type="ARBA" id="ARBA00022840"/>
    </source>
</evidence>
<dbReference type="PANTHER" id="PTHR11255">
    <property type="entry name" value="DIACYLGLYCEROL KINASE"/>
    <property type="match status" value="1"/>
</dbReference>
<comment type="similarity">
    <text evidence="1">Belongs to the eukaryotic diacylglycerol kinase family.</text>
</comment>
<dbReference type="GO" id="GO:0008270">
    <property type="term" value="F:zinc ion binding"/>
    <property type="evidence" value="ECO:0007669"/>
    <property type="project" value="UniProtKB-KW"/>
</dbReference>
<dbReference type="CDD" id="cd20852">
    <property type="entry name" value="C1_DGK_typeII_rpt2"/>
    <property type="match status" value="1"/>
</dbReference>
<dbReference type="InterPro" id="IPR046349">
    <property type="entry name" value="C1-like_sf"/>
</dbReference>
<dbReference type="PANTHER" id="PTHR11255:SF109">
    <property type="entry name" value="DIACYLGLYCEROL KINASE ETA"/>
    <property type="match status" value="1"/>
</dbReference>
<protein>
    <recommendedName>
        <fullName evidence="2">diacylglycerol kinase (ATP)</fullName>
        <ecNumber evidence="2">2.7.1.107</ecNumber>
    </recommendedName>
</protein>
<gene>
    <name evidence="12" type="ORF">CAEBREN_16790</name>
</gene>
<dbReference type="PROSITE" id="PS00479">
    <property type="entry name" value="ZF_DAG_PE_1"/>
    <property type="match status" value="1"/>
</dbReference>
<evidence type="ECO:0000313" key="12">
    <source>
        <dbReference type="EMBL" id="EGT52659.1"/>
    </source>
</evidence>
<keyword evidence="13" id="KW-1185">Reference proteome</keyword>
<evidence type="ECO:0000256" key="6">
    <source>
        <dbReference type="ARBA" id="ARBA00022741"/>
    </source>
</evidence>
<keyword evidence="9" id="KW-0862">Zinc</keyword>
<keyword evidence="7" id="KW-0863">Zinc-finger</keyword>
<dbReference type="Proteomes" id="UP000008068">
    <property type="component" value="Unassembled WGS sequence"/>
</dbReference>
<keyword evidence="3" id="KW-0808">Transferase</keyword>
<evidence type="ECO:0000256" key="7">
    <source>
        <dbReference type="ARBA" id="ARBA00022771"/>
    </source>
</evidence>
<keyword evidence="10" id="KW-0067">ATP-binding</keyword>
<dbReference type="Pfam" id="PF00130">
    <property type="entry name" value="C1_1"/>
    <property type="match status" value="1"/>
</dbReference>
<dbReference type="EMBL" id="GL380303">
    <property type="protein sequence ID" value="EGT52659.1"/>
    <property type="molecule type" value="Genomic_DNA"/>
</dbReference>
<sequence>MVATTRQKIENDDEQEAWKLSIQRAKECLPEKASGPLVALLEGTSGHHHWTENSILPHQWMEGNLPMPSKCSVCEKPCGSVRKLVDYRCIWCGCCVHDTCIGNLARSCSLGHSALSVISPLALKEVNQMGQAVLREEAYGK</sequence>
<keyword evidence="5" id="KW-0677">Repeat</keyword>
<dbReference type="SUPFAM" id="SSF57889">
    <property type="entry name" value="Cysteine-rich domain"/>
    <property type="match status" value="1"/>
</dbReference>
<dbReference type="GO" id="GO:0005886">
    <property type="term" value="C:plasma membrane"/>
    <property type="evidence" value="ECO:0007669"/>
    <property type="project" value="TreeGrafter"/>
</dbReference>
<dbReference type="HOGENOM" id="CLU_1827013_0_0_1"/>
<evidence type="ECO:0000256" key="9">
    <source>
        <dbReference type="ARBA" id="ARBA00022833"/>
    </source>
</evidence>
<dbReference type="AlphaFoldDB" id="G0PE43"/>
<evidence type="ECO:0000256" key="2">
    <source>
        <dbReference type="ARBA" id="ARBA00012133"/>
    </source>
</evidence>
<dbReference type="InterPro" id="IPR002219">
    <property type="entry name" value="PKC_DAG/PE"/>
</dbReference>
<dbReference type="InParanoid" id="G0PE43"/>